<feature type="region of interest" description="Disordered" evidence="6">
    <location>
        <begin position="366"/>
        <end position="396"/>
    </location>
</feature>
<feature type="compositionally biased region" description="Polar residues" evidence="6">
    <location>
        <begin position="366"/>
        <end position="375"/>
    </location>
</feature>
<evidence type="ECO:0000259" key="9">
    <source>
        <dbReference type="PROSITE" id="PS50055"/>
    </source>
</evidence>
<feature type="compositionally biased region" description="Low complexity" evidence="6">
    <location>
        <begin position="736"/>
        <end position="751"/>
    </location>
</feature>
<dbReference type="GO" id="GO:0048666">
    <property type="term" value="P:neuron development"/>
    <property type="evidence" value="ECO:0007669"/>
    <property type="project" value="UniProtKB-ARBA"/>
</dbReference>
<dbReference type="EC" id="3.1.3.48" evidence="1"/>
<dbReference type="Gene3D" id="3.90.190.10">
    <property type="entry name" value="Protein tyrosine phosphatase superfamily"/>
    <property type="match status" value="1"/>
</dbReference>
<evidence type="ECO:0000256" key="6">
    <source>
        <dbReference type="SAM" id="MobiDB-lite"/>
    </source>
</evidence>
<dbReference type="GO" id="GO:0030054">
    <property type="term" value="C:cell junction"/>
    <property type="evidence" value="ECO:0007669"/>
    <property type="project" value="TreeGrafter"/>
</dbReference>
<keyword evidence="7" id="KW-0472">Membrane</keyword>
<feature type="region of interest" description="Disordered" evidence="6">
    <location>
        <begin position="532"/>
        <end position="555"/>
    </location>
</feature>
<dbReference type="GO" id="GO:0007165">
    <property type="term" value="P:signal transduction"/>
    <property type="evidence" value="ECO:0007669"/>
    <property type="project" value="TreeGrafter"/>
</dbReference>
<feature type="compositionally biased region" description="Low complexity" evidence="6">
    <location>
        <begin position="665"/>
        <end position="679"/>
    </location>
</feature>
<feature type="chain" id="PRO_5028006628" description="protein-tyrosine-phosphatase" evidence="8">
    <location>
        <begin position="21"/>
        <end position="1162"/>
    </location>
</feature>
<dbReference type="InterPro" id="IPR000242">
    <property type="entry name" value="PTP_cat"/>
</dbReference>
<keyword evidence="3" id="KW-0378">Hydrolase</keyword>
<evidence type="ECO:0000256" key="4">
    <source>
        <dbReference type="ARBA" id="ARBA00022912"/>
    </source>
</evidence>
<feature type="region of interest" description="Disordered" evidence="6">
    <location>
        <begin position="665"/>
        <end position="718"/>
    </location>
</feature>
<dbReference type="InParanoid" id="A0A6P7FBR4"/>
<dbReference type="PROSITE" id="PS50055">
    <property type="entry name" value="TYR_PHOSPHATASE_PTP"/>
    <property type="match status" value="1"/>
</dbReference>
<dbReference type="InterPro" id="IPR029021">
    <property type="entry name" value="Prot-tyrosine_phosphatase-like"/>
</dbReference>
<keyword evidence="7" id="KW-0812">Transmembrane</keyword>
<evidence type="ECO:0000256" key="3">
    <source>
        <dbReference type="ARBA" id="ARBA00022801"/>
    </source>
</evidence>
<feature type="region of interest" description="Disordered" evidence="6">
    <location>
        <begin position="44"/>
        <end position="75"/>
    </location>
</feature>
<dbReference type="InterPro" id="IPR008356">
    <property type="entry name" value="Tyr_Pase_KIM-con"/>
</dbReference>
<feature type="compositionally biased region" description="Polar residues" evidence="6">
    <location>
        <begin position="387"/>
        <end position="396"/>
    </location>
</feature>
<dbReference type="SMART" id="SM00404">
    <property type="entry name" value="PTPc_motif"/>
    <property type="match status" value="1"/>
</dbReference>
<evidence type="ECO:0000256" key="2">
    <source>
        <dbReference type="ARBA" id="ARBA00022553"/>
    </source>
</evidence>
<evidence type="ECO:0000256" key="7">
    <source>
        <dbReference type="SAM" id="Phobius"/>
    </source>
</evidence>
<dbReference type="OrthoDB" id="5794147at2759"/>
<dbReference type="PANTHER" id="PTHR46198">
    <property type="entry name" value="PROTEIN-TYROSINE-PHOSPHATASE"/>
    <property type="match status" value="1"/>
</dbReference>
<evidence type="ECO:0000256" key="8">
    <source>
        <dbReference type="SAM" id="SignalP"/>
    </source>
</evidence>
<dbReference type="PROSITE" id="PS00383">
    <property type="entry name" value="TYR_PHOSPHATASE_1"/>
    <property type="match status" value="1"/>
</dbReference>
<feature type="compositionally biased region" description="Polar residues" evidence="6">
    <location>
        <begin position="596"/>
        <end position="609"/>
    </location>
</feature>
<evidence type="ECO:0000313" key="11">
    <source>
        <dbReference type="RefSeq" id="XP_028130938.1"/>
    </source>
</evidence>
<name>A0A6P7FBR4_DIAVI</name>
<accession>A0A6P7FBR4</accession>
<dbReference type="InterPro" id="IPR016130">
    <property type="entry name" value="Tyr_Pase_AS"/>
</dbReference>
<evidence type="ECO:0000256" key="5">
    <source>
        <dbReference type="PIRSR" id="PIRSR608356-50"/>
    </source>
</evidence>
<dbReference type="Pfam" id="PF00102">
    <property type="entry name" value="Y_phosphatase"/>
    <property type="match status" value="1"/>
</dbReference>
<protein>
    <recommendedName>
        <fullName evidence="1">protein-tyrosine-phosphatase</fullName>
        <ecNumber evidence="1">3.1.3.48</ecNumber>
    </recommendedName>
</protein>
<feature type="region of interest" description="Disordered" evidence="6">
    <location>
        <begin position="594"/>
        <end position="627"/>
    </location>
</feature>
<dbReference type="SUPFAM" id="SSF52799">
    <property type="entry name" value="(Phosphotyrosine protein) phosphatases II"/>
    <property type="match status" value="1"/>
</dbReference>
<organism evidence="11">
    <name type="scientific">Diabrotica virgifera virgifera</name>
    <name type="common">western corn rootworm</name>
    <dbReference type="NCBI Taxonomy" id="50390"/>
    <lineage>
        <taxon>Eukaryota</taxon>
        <taxon>Metazoa</taxon>
        <taxon>Ecdysozoa</taxon>
        <taxon>Arthropoda</taxon>
        <taxon>Hexapoda</taxon>
        <taxon>Insecta</taxon>
        <taxon>Pterygota</taxon>
        <taxon>Neoptera</taxon>
        <taxon>Endopterygota</taxon>
        <taxon>Coleoptera</taxon>
        <taxon>Polyphaga</taxon>
        <taxon>Cucujiformia</taxon>
        <taxon>Chrysomeloidea</taxon>
        <taxon>Chrysomelidae</taxon>
        <taxon>Galerucinae</taxon>
        <taxon>Diabroticina</taxon>
        <taxon>Diabroticites</taxon>
        <taxon>Diabrotica</taxon>
    </lineage>
</organism>
<dbReference type="GO" id="GO:0019901">
    <property type="term" value="F:protein kinase binding"/>
    <property type="evidence" value="ECO:0007669"/>
    <property type="project" value="TreeGrafter"/>
</dbReference>
<proteinExistence type="predicted"/>
<dbReference type="GO" id="GO:0004725">
    <property type="term" value="F:protein tyrosine phosphatase activity"/>
    <property type="evidence" value="ECO:0007669"/>
    <property type="project" value="UniProtKB-EC"/>
</dbReference>
<dbReference type="GO" id="GO:0009653">
    <property type="term" value="P:anatomical structure morphogenesis"/>
    <property type="evidence" value="ECO:0007669"/>
    <property type="project" value="UniProtKB-ARBA"/>
</dbReference>
<feature type="active site" description="Phosphocysteine intermediate" evidence="5">
    <location>
        <position position="1091"/>
    </location>
</feature>
<evidence type="ECO:0000259" key="10">
    <source>
        <dbReference type="PROSITE" id="PS50056"/>
    </source>
</evidence>
<dbReference type="FunFam" id="3.90.190.10:FF:000098">
    <property type="entry name" value="Protein-tryrosine phosphatase"/>
    <property type="match status" value="1"/>
</dbReference>
<dbReference type="PROSITE" id="PS50056">
    <property type="entry name" value="TYR_PHOSPHATASE_2"/>
    <property type="match status" value="1"/>
</dbReference>
<feature type="domain" description="Tyrosine specific protein phosphatases" evidence="10">
    <location>
        <begin position="1051"/>
        <end position="1141"/>
    </location>
</feature>
<feature type="region of interest" description="Disordered" evidence="6">
    <location>
        <begin position="734"/>
        <end position="771"/>
    </location>
</feature>
<dbReference type="InterPro" id="IPR000387">
    <property type="entry name" value="Tyr_Pase_dom"/>
</dbReference>
<feature type="domain" description="Tyrosine-protein phosphatase" evidence="9">
    <location>
        <begin position="897"/>
        <end position="1150"/>
    </location>
</feature>
<dbReference type="CDD" id="cd00047">
    <property type="entry name" value="PTPc"/>
    <property type="match status" value="1"/>
</dbReference>
<feature type="compositionally biased region" description="Low complexity" evidence="6">
    <location>
        <begin position="532"/>
        <end position="543"/>
    </location>
</feature>
<feature type="region of interest" description="Disordered" evidence="6">
    <location>
        <begin position="828"/>
        <end position="848"/>
    </location>
</feature>
<reference evidence="11" key="1">
    <citation type="submission" date="2025-08" db="UniProtKB">
        <authorList>
            <consortium name="RefSeq"/>
        </authorList>
    </citation>
    <scope>IDENTIFICATION</scope>
    <source>
        <tissue evidence="11">Whole insect</tissue>
    </source>
</reference>
<sequence>MGVKLQLLLGLLLLSSTCRSESNNTATQDISSEKLDSTKNLIEKLPKTDTQTNLVRKDTQNASGDSSKYAKYPVEDDTLKNQTLLQEEMNHGSDNDGKGRQDNSRAIDINKFPSADVQNNEYSGSDNQKFLDNSIRKTSTKVFSDFNFQLTTPRTKYFDTKYEEARQKLEQEYEENNPEHSDDHHMDITQEVEEDDREHDLHMDRLFGSVRNNPNSSIDYKEKTKISRNNTVDDNSEHNEIRVEKHQTLNFASEYNVTTSEEDDSGKRDSFHETTSPKAFLTTRKTMALTKPPTTHNNHILSNKIESETIKAINLLTTEDPTTKRLTDENDIVPKEQSVEENKIIPIEANYSQKTTTEHVVNVTNSREQIETSTGKLDKEPSVYRESPTTDNYDQTTVNDDINVKEETTMDDQVRLQSTTVQIPEETSTIVKDTTTDNIEETTYRMSEPTTNKGRMVTTNVDLYSTDVPVTETTTSETATKEAILPFETTSTLLPKDETTTIVLSTEVDIDTSTVVVTEATNKIEMETTTTETITDEQTTQETTTKDMESTATEHGNRVSKSFIFENTTVSESTESSVDDKLFSTTILDESKTTEKLTTGQHETLADTSTEMKTEPERTTEVSTESVHETTVFEEVTTENYVKVKSVFTVPTMQTTTTVLPEISSASTKSISTASTTSSPTPPSVLTEISSSTSSTLFSTASTTSPTTTSTTRSSTSITTGSYIPTVKFRNNSNDLGGTTVTTSPLVTSSTEDYVSDSSPAPDGESSGRDDNTGKIAAIVISTVGAVSLILLAGLLYIMRKRQKRFNYKQRCRPVSLDHYNVDNVSSFNSQRRKAERQSKRSYGNPAFDDPAGVTHPLNFPALAKFATNADDIKAEFSEIPQITAKISELPDGCETKNRYANVIPLPETRVYLQPIDGYPTSDYINANYVTGPKNTKGYYIACQGPLQNTVDDFWRMIWEQQTKVILMITHLFENGVEKCVDYLPPSEVLDCNRLFGDFQVTLKKRDVKDKYIISNLQLKNMVSNSWREVTHFWYLGWPEKGVPSEENSLIAFLIEARSYMKSSTLDKTAAANGNTNGPPKLEVNPVVVHCSPGTGRTGVVIACDIAIREFEQTRLVDIPKIVYRIRRDRASAVQTKEQYTFIYRVVSLYATKLTGGALESL</sequence>
<dbReference type="SMART" id="SM00194">
    <property type="entry name" value="PTPc"/>
    <property type="match status" value="1"/>
</dbReference>
<keyword evidence="7" id="KW-1133">Transmembrane helix</keyword>
<dbReference type="GO" id="GO:0005829">
    <property type="term" value="C:cytosol"/>
    <property type="evidence" value="ECO:0007669"/>
    <property type="project" value="TreeGrafter"/>
</dbReference>
<feature type="signal peptide" evidence="8">
    <location>
        <begin position="1"/>
        <end position="20"/>
    </location>
</feature>
<evidence type="ECO:0000256" key="1">
    <source>
        <dbReference type="ARBA" id="ARBA00013064"/>
    </source>
</evidence>
<keyword evidence="8" id="KW-0732">Signal</keyword>
<feature type="compositionally biased region" description="Basic and acidic residues" evidence="6">
    <location>
        <begin position="610"/>
        <end position="620"/>
    </location>
</feature>
<dbReference type="InterPro" id="IPR003595">
    <property type="entry name" value="Tyr_Pase_cat"/>
</dbReference>
<dbReference type="RefSeq" id="XP_028130938.1">
    <property type="nucleotide sequence ID" value="XM_028275137.1"/>
</dbReference>
<dbReference type="PRINTS" id="PR00700">
    <property type="entry name" value="PRTYPHPHTASE"/>
</dbReference>
<dbReference type="AlphaFoldDB" id="A0A6P7FBR4"/>
<gene>
    <name evidence="11" type="primary">LOC114326714</name>
</gene>
<feature type="transmembrane region" description="Helical" evidence="7">
    <location>
        <begin position="776"/>
        <end position="799"/>
    </location>
</feature>
<keyword evidence="2" id="KW-0597">Phosphoprotein</keyword>
<feature type="compositionally biased region" description="Low complexity" evidence="6">
    <location>
        <begin position="690"/>
        <end position="718"/>
    </location>
</feature>
<dbReference type="PANTHER" id="PTHR46198:SF4">
    <property type="entry name" value="PROTEIN-TYROSINE-PHOSPHATASE"/>
    <property type="match status" value="1"/>
</dbReference>
<feature type="compositionally biased region" description="Polar residues" evidence="6">
    <location>
        <begin position="48"/>
        <end position="66"/>
    </location>
</feature>
<keyword evidence="4" id="KW-0904">Protein phosphatase</keyword>
<dbReference type="GO" id="GO:0005886">
    <property type="term" value="C:plasma membrane"/>
    <property type="evidence" value="ECO:0007669"/>
    <property type="project" value="TreeGrafter"/>
</dbReference>